<name>A0A1X7SXG3_AMPQE</name>
<accession>A0A1X7SXG3</accession>
<evidence type="ECO:0000313" key="1">
    <source>
        <dbReference type="EnsemblMetazoa" id="Aqu2.1.06854_001"/>
    </source>
</evidence>
<organism evidence="1">
    <name type="scientific">Amphimedon queenslandica</name>
    <name type="common">Sponge</name>
    <dbReference type="NCBI Taxonomy" id="400682"/>
    <lineage>
        <taxon>Eukaryota</taxon>
        <taxon>Metazoa</taxon>
        <taxon>Porifera</taxon>
        <taxon>Demospongiae</taxon>
        <taxon>Heteroscleromorpha</taxon>
        <taxon>Haplosclerida</taxon>
        <taxon>Niphatidae</taxon>
        <taxon>Amphimedon</taxon>
    </lineage>
</organism>
<reference evidence="1" key="1">
    <citation type="submission" date="2017-05" db="UniProtKB">
        <authorList>
            <consortium name="EnsemblMetazoa"/>
        </authorList>
    </citation>
    <scope>IDENTIFICATION</scope>
</reference>
<protein>
    <submittedName>
        <fullName evidence="1">Uncharacterized protein</fullName>
    </submittedName>
</protein>
<dbReference type="AlphaFoldDB" id="A0A1X7SXG3"/>
<sequence>MSRIDGVVAMDSHGSISKCCKSIVVLLAGLADQTWLVTHSYNPCMSLYVCPHVHAYNTIREGPVTRNITRMY</sequence>
<dbReference type="EnsemblMetazoa" id="Aqu2.1.06854_001">
    <property type="protein sequence ID" value="Aqu2.1.06854_001"/>
    <property type="gene ID" value="Aqu2.1.06854"/>
</dbReference>
<dbReference type="InParanoid" id="A0A1X7SXG3"/>
<proteinExistence type="predicted"/>